<dbReference type="PANTHER" id="PTHR36178:SF1">
    <property type="entry name" value="SODIUM_GLUTAMATE SYMPORTER"/>
    <property type="match status" value="1"/>
</dbReference>
<proteinExistence type="predicted"/>
<keyword evidence="1" id="KW-0472">Membrane</keyword>
<feature type="transmembrane region" description="Helical" evidence="1">
    <location>
        <begin position="60"/>
        <end position="77"/>
    </location>
</feature>
<dbReference type="GO" id="GO:0015501">
    <property type="term" value="F:glutamate:sodium symporter activity"/>
    <property type="evidence" value="ECO:0007669"/>
    <property type="project" value="InterPro"/>
</dbReference>
<dbReference type="PANTHER" id="PTHR36178">
    <property type="entry name" value="SLR0625 PROTEIN"/>
    <property type="match status" value="1"/>
</dbReference>
<feature type="transmembrane region" description="Helical" evidence="1">
    <location>
        <begin position="33"/>
        <end position="54"/>
    </location>
</feature>
<comment type="caution">
    <text evidence="2">The sequence shown here is derived from an EMBL/GenBank/DDBJ whole genome shotgun (WGS) entry which is preliminary data.</text>
</comment>
<reference evidence="2" key="1">
    <citation type="submission" date="2013-12" db="EMBL/GenBank/DDBJ databases">
        <title>A Varibaculum cambriense genome reconstructed from a premature infant gut community with otherwise low bacterial novelty that shifts toward anaerobic metabolism during the third week of life.</title>
        <authorList>
            <person name="Brown C.T."/>
            <person name="Sharon I."/>
            <person name="Thomas B.C."/>
            <person name="Castelle C.J."/>
            <person name="Morowitz M.J."/>
            <person name="Banfield J.F."/>
        </authorList>
    </citation>
    <scope>NUCLEOTIDE SEQUENCE</scope>
</reference>
<organism evidence="2">
    <name type="scientific">human gut metagenome</name>
    <dbReference type="NCBI Taxonomy" id="408170"/>
    <lineage>
        <taxon>unclassified sequences</taxon>
        <taxon>metagenomes</taxon>
        <taxon>organismal metagenomes</taxon>
    </lineage>
</organism>
<keyword evidence="1" id="KW-0812">Transmembrane</keyword>
<keyword evidence="1" id="KW-1133">Transmembrane helix</keyword>
<dbReference type="AlphaFoldDB" id="W1XGF0"/>
<evidence type="ECO:0000256" key="1">
    <source>
        <dbReference type="SAM" id="Phobius"/>
    </source>
</evidence>
<name>W1XGF0_9ZZZZ</name>
<feature type="non-terminal residue" evidence="2">
    <location>
        <position position="1"/>
    </location>
</feature>
<dbReference type="Pfam" id="PF03616">
    <property type="entry name" value="Glt_symporter"/>
    <property type="match status" value="1"/>
</dbReference>
<accession>W1XGF0</accession>
<dbReference type="GO" id="GO:0015813">
    <property type="term" value="P:L-glutamate transmembrane transport"/>
    <property type="evidence" value="ECO:0007669"/>
    <property type="project" value="InterPro"/>
</dbReference>
<evidence type="ECO:0000313" key="2">
    <source>
        <dbReference type="EMBL" id="ETJ29418.1"/>
    </source>
</evidence>
<dbReference type="EMBL" id="AZMM01016049">
    <property type="protein sequence ID" value="ETJ29418.1"/>
    <property type="molecule type" value="Genomic_DNA"/>
</dbReference>
<sequence>HCYENPELMEDEGIDMIEDHVESGGKQFNAQDLLTICMWIGLALGIGTIVSAGLSVLTPLPAYIGAMICAAVIRNFGDFTKAYKINDAALDAVSNVALSLFVTMAINSLKLVQLIDLALPLITILVV</sequence>
<protein>
    <submittedName>
        <fullName evidence="2">Sodium/glutamate symporter</fullName>
    </submittedName>
</protein>
<dbReference type="GO" id="GO:0016020">
    <property type="term" value="C:membrane"/>
    <property type="evidence" value="ECO:0007669"/>
    <property type="project" value="InterPro"/>
</dbReference>
<feature type="non-terminal residue" evidence="2">
    <location>
        <position position="127"/>
    </location>
</feature>
<gene>
    <name evidence="2" type="ORF">Q604_UNBC16049G0001</name>
</gene>
<dbReference type="InterPro" id="IPR004445">
    <property type="entry name" value="GltS"/>
</dbReference>